<evidence type="ECO:0000313" key="3">
    <source>
        <dbReference type="Proteomes" id="UP000026941"/>
    </source>
</evidence>
<organism evidence="2 3">
    <name type="scientific">Rhizobium rhizogenes NBRC 13257</name>
    <dbReference type="NCBI Taxonomy" id="1220581"/>
    <lineage>
        <taxon>Bacteria</taxon>
        <taxon>Pseudomonadati</taxon>
        <taxon>Pseudomonadota</taxon>
        <taxon>Alphaproteobacteria</taxon>
        <taxon>Hyphomicrobiales</taxon>
        <taxon>Rhizobiaceae</taxon>
        <taxon>Rhizobium/Agrobacterium group</taxon>
        <taxon>Rhizobium</taxon>
    </lineage>
</organism>
<keyword evidence="1" id="KW-1133">Transmembrane helix</keyword>
<feature type="transmembrane region" description="Helical" evidence="1">
    <location>
        <begin position="12"/>
        <end position="33"/>
    </location>
</feature>
<dbReference type="InterPro" id="IPR012902">
    <property type="entry name" value="N_methyl_site"/>
</dbReference>
<protein>
    <recommendedName>
        <fullName evidence="4">General secretion pathway protein I</fullName>
    </recommendedName>
</protein>
<name>A0AA87Q145_RHIRH</name>
<evidence type="ECO:0008006" key="4">
    <source>
        <dbReference type="Google" id="ProtNLM"/>
    </source>
</evidence>
<comment type="caution">
    <text evidence="2">The sequence shown here is derived from an EMBL/GenBank/DDBJ whole genome shotgun (WGS) entry which is preliminary data.</text>
</comment>
<sequence>MAADPAAHGEEGFSLIEVLCAFVILSISAAIVLQTVQLATKSSAMAEEKMTILTIVPKIELAITTAEGGGGSSPRGETDGLHWEIEPVPFAEEQDDEGMARLRVFLPGGERHYDFLINYHPRSP</sequence>
<dbReference type="InterPro" id="IPR045584">
    <property type="entry name" value="Pilin-like"/>
</dbReference>
<dbReference type="NCBIfam" id="TIGR02532">
    <property type="entry name" value="IV_pilin_GFxxxE"/>
    <property type="match status" value="1"/>
</dbReference>
<evidence type="ECO:0000313" key="2">
    <source>
        <dbReference type="EMBL" id="GAJ93408.1"/>
    </source>
</evidence>
<gene>
    <name evidence="2" type="ORF">RRH01S_06_00270</name>
</gene>
<dbReference type="AlphaFoldDB" id="A0AA87Q145"/>
<evidence type="ECO:0000256" key="1">
    <source>
        <dbReference type="SAM" id="Phobius"/>
    </source>
</evidence>
<dbReference type="Pfam" id="PF07963">
    <property type="entry name" value="N_methyl"/>
    <property type="match status" value="1"/>
</dbReference>
<proteinExistence type="predicted"/>
<dbReference type="EMBL" id="BAYX01000006">
    <property type="protein sequence ID" value="GAJ93408.1"/>
    <property type="molecule type" value="Genomic_DNA"/>
</dbReference>
<keyword evidence="1" id="KW-0472">Membrane</keyword>
<dbReference type="SUPFAM" id="SSF54523">
    <property type="entry name" value="Pili subunits"/>
    <property type="match status" value="1"/>
</dbReference>
<dbReference type="Proteomes" id="UP000026941">
    <property type="component" value="Unassembled WGS sequence"/>
</dbReference>
<reference evidence="2 3" key="1">
    <citation type="submission" date="2014-05" db="EMBL/GenBank/DDBJ databases">
        <title>Whole genome shotgun sequence of Rhizobium rhizogenes NBRC 13257.</title>
        <authorList>
            <person name="Katano-Makiyama Y."/>
            <person name="Hosoyama A."/>
            <person name="Hashimoto M."/>
            <person name="Hosoyama Y."/>
            <person name="Noguchi M."/>
            <person name="Tsuchikane K."/>
            <person name="Kimura A."/>
            <person name="Ohji S."/>
            <person name="Ichikawa N."/>
            <person name="Yamazoe A."/>
            <person name="Fujita N."/>
        </authorList>
    </citation>
    <scope>NUCLEOTIDE SEQUENCE [LARGE SCALE GENOMIC DNA]</scope>
    <source>
        <strain evidence="2 3">NBRC 13257</strain>
    </source>
</reference>
<accession>A0AA87Q145</accession>
<dbReference type="RefSeq" id="WP_042472286.1">
    <property type="nucleotide sequence ID" value="NZ_BAYX01000006.1"/>
</dbReference>
<keyword evidence="1" id="KW-0812">Transmembrane</keyword>